<name>A0A0F9BJR6_9ZZZZ</name>
<dbReference type="SUPFAM" id="SSF47413">
    <property type="entry name" value="lambda repressor-like DNA-binding domains"/>
    <property type="match status" value="1"/>
</dbReference>
<protein>
    <recommendedName>
        <fullName evidence="1">HTH cro/C1-type domain-containing protein</fullName>
    </recommendedName>
</protein>
<dbReference type="Pfam" id="PF01381">
    <property type="entry name" value="HTH_3"/>
    <property type="match status" value="1"/>
</dbReference>
<dbReference type="SMART" id="SM00530">
    <property type="entry name" value="HTH_XRE"/>
    <property type="match status" value="1"/>
</dbReference>
<dbReference type="PROSITE" id="PS50943">
    <property type="entry name" value="HTH_CROC1"/>
    <property type="match status" value="1"/>
</dbReference>
<evidence type="ECO:0000313" key="2">
    <source>
        <dbReference type="EMBL" id="KKL14052.1"/>
    </source>
</evidence>
<dbReference type="Gene3D" id="1.10.260.40">
    <property type="entry name" value="lambda repressor-like DNA-binding domains"/>
    <property type="match status" value="1"/>
</dbReference>
<sequence>MGWELAGDFPDRIRDLRDALGMTQAELATLFGVTSGQISSWERGLQRPHKKNLRRWANLHGWPLTIFAEGGPMPQSAVSLTPNSTLDAKGARVARLLTKISRASQALSQASQLLADGATEDAEEILQRVIRVDDYGDEEA</sequence>
<dbReference type="PANTHER" id="PTHR43236:SF2">
    <property type="entry name" value="BLL0069 PROTEIN"/>
    <property type="match status" value="1"/>
</dbReference>
<dbReference type="EMBL" id="LAZR01040615">
    <property type="protein sequence ID" value="KKL14052.1"/>
    <property type="molecule type" value="Genomic_DNA"/>
</dbReference>
<dbReference type="CDD" id="cd00093">
    <property type="entry name" value="HTH_XRE"/>
    <property type="match status" value="1"/>
</dbReference>
<feature type="domain" description="HTH cro/C1-type" evidence="1">
    <location>
        <begin position="13"/>
        <end position="67"/>
    </location>
</feature>
<gene>
    <name evidence="2" type="ORF">LCGC14_2519600</name>
</gene>
<dbReference type="AlphaFoldDB" id="A0A0F9BJR6"/>
<dbReference type="PANTHER" id="PTHR43236">
    <property type="entry name" value="ANTITOXIN HIGA1"/>
    <property type="match status" value="1"/>
</dbReference>
<dbReference type="InterPro" id="IPR001387">
    <property type="entry name" value="Cro/C1-type_HTH"/>
</dbReference>
<organism evidence="2">
    <name type="scientific">marine sediment metagenome</name>
    <dbReference type="NCBI Taxonomy" id="412755"/>
    <lineage>
        <taxon>unclassified sequences</taxon>
        <taxon>metagenomes</taxon>
        <taxon>ecological metagenomes</taxon>
    </lineage>
</organism>
<evidence type="ECO:0000259" key="1">
    <source>
        <dbReference type="PROSITE" id="PS50943"/>
    </source>
</evidence>
<dbReference type="InterPro" id="IPR052345">
    <property type="entry name" value="Rad_response_metalloprotease"/>
</dbReference>
<comment type="caution">
    <text evidence="2">The sequence shown here is derived from an EMBL/GenBank/DDBJ whole genome shotgun (WGS) entry which is preliminary data.</text>
</comment>
<proteinExistence type="predicted"/>
<reference evidence="2" key="1">
    <citation type="journal article" date="2015" name="Nature">
        <title>Complex archaea that bridge the gap between prokaryotes and eukaryotes.</title>
        <authorList>
            <person name="Spang A."/>
            <person name="Saw J.H."/>
            <person name="Jorgensen S.L."/>
            <person name="Zaremba-Niedzwiedzka K."/>
            <person name="Martijn J."/>
            <person name="Lind A.E."/>
            <person name="van Eijk R."/>
            <person name="Schleper C."/>
            <person name="Guy L."/>
            <person name="Ettema T.J."/>
        </authorList>
    </citation>
    <scope>NUCLEOTIDE SEQUENCE</scope>
</reference>
<dbReference type="GO" id="GO:0003677">
    <property type="term" value="F:DNA binding"/>
    <property type="evidence" value="ECO:0007669"/>
    <property type="project" value="InterPro"/>
</dbReference>
<dbReference type="InterPro" id="IPR010982">
    <property type="entry name" value="Lambda_DNA-bd_dom_sf"/>
</dbReference>
<accession>A0A0F9BJR6</accession>